<organism evidence="2 3">
    <name type="scientific">Ornithinimicrobium kibberense</name>
    <dbReference type="NCBI Taxonomy" id="282060"/>
    <lineage>
        <taxon>Bacteria</taxon>
        <taxon>Bacillati</taxon>
        <taxon>Actinomycetota</taxon>
        <taxon>Actinomycetes</taxon>
        <taxon>Micrococcales</taxon>
        <taxon>Ornithinimicrobiaceae</taxon>
        <taxon>Ornithinimicrobium</taxon>
    </lineage>
</organism>
<dbReference type="InterPro" id="IPR001279">
    <property type="entry name" value="Metallo-B-lactamas"/>
</dbReference>
<dbReference type="Gene3D" id="3.60.15.10">
    <property type="entry name" value="Ribonuclease Z/Hydroxyacylglutathione hydrolase-like"/>
    <property type="match status" value="1"/>
</dbReference>
<dbReference type="Pfam" id="PF00753">
    <property type="entry name" value="Lactamase_B"/>
    <property type="match status" value="1"/>
</dbReference>
<dbReference type="Proteomes" id="UP001589613">
    <property type="component" value="Unassembled WGS sequence"/>
</dbReference>
<comment type="caution">
    <text evidence="2">The sequence shown here is derived from an EMBL/GenBank/DDBJ whole genome shotgun (WGS) entry which is preliminary data.</text>
</comment>
<dbReference type="PANTHER" id="PTHR46233">
    <property type="entry name" value="HYDROXYACYLGLUTATHIONE HYDROLASE GLOC"/>
    <property type="match status" value="1"/>
</dbReference>
<protein>
    <submittedName>
        <fullName evidence="2">MBL fold metallo-hydrolase</fullName>
    </submittedName>
</protein>
<evidence type="ECO:0000259" key="1">
    <source>
        <dbReference type="SMART" id="SM00849"/>
    </source>
</evidence>
<evidence type="ECO:0000313" key="3">
    <source>
        <dbReference type="Proteomes" id="UP001589613"/>
    </source>
</evidence>
<dbReference type="SMART" id="SM00849">
    <property type="entry name" value="Lactamase_B"/>
    <property type="match status" value="1"/>
</dbReference>
<sequence>MSTSAEARGHVEAGGPSWVLDLGPATVRKCSVSEMDNNVYLLTCTATGDRLLVDAADDAERIWALLAEDTGSGGGDRLGQVLTTHRHWDHHRALAEVVRRTGATTLAGHDDADELPVPVDVRLGHGDTVQVGRLVLRVVGLRGHTPGSVALELSVPGRPVVLLTGDSLFPGGPGKTWSPEDFGLLIDDLRTRVFDVYGDDTLVLPGHGDNTVLGVERPHLPEWQDRGW</sequence>
<reference evidence="2 3" key="1">
    <citation type="submission" date="2024-09" db="EMBL/GenBank/DDBJ databases">
        <authorList>
            <person name="Sun Q."/>
            <person name="Mori K."/>
        </authorList>
    </citation>
    <scope>NUCLEOTIDE SEQUENCE [LARGE SCALE GENOMIC DNA]</scope>
    <source>
        <strain evidence="2 3">JCM 12763</strain>
    </source>
</reference>
<accession>A0ABV5UY74</accession>
<feature type="domain" description="Metallo-beta-lactamase" evidence="1">
    <location>
        <begin position="36"/>
        <end position="207"/>
    </location>
</feature>
<dbReference type="InterPro" id="IPR051453">
    <property type="entry name" value="MBL_Glyoxalase_II"/>
</dbReference>
<dbReference type="EMBL" id="JBHMAX010000001">
    <property type="protein sequence ID" value="MFB9730506.1"/>
    <property type="molecule type" value="Genomic_DNA"/>
</dbReference>
<name>A0ABV5UY74_9MICO</name>
<dbReference type="InterPro" id="IPR036866">
    <property type="entry name" value="RibonucZ/Hydroxyglut_hydro"/>
</dbReference>
<evidence type="ECO:0000313" key="2">
    <source>
        <dbReference type="EMBL" id="MFB9730506.1"/>
    </source>
</evidence>
<keyword evidence="3" id="KW-1185">Reference proteome</keyword>
<gene>
    <name evidence="2" type="ORF">ACFFN0_00415</name>
</gene>
<dbReference type="RefSeq" id="WP_141338742.1">
    <property type="nucleotide sequence ID" value="NZ_JBHMAX010000001.1"/>
</dbReference>
<proteinExistence type="predicted"/>
<dbReference type="SUPFAM" id="SSF56281">
    <property type="entry name" value="Metallo-hydrolase/oxidoreductase"/>
    <property type="match status" value="1"/>
</dbReference>
<dbReference type="CDD" id="cd06262">
    <property type="entry name" value="metallo-hydrolase-like_MBL-fold"/>
    <property type="match status" value="1"/>
</dbReference>
<dbReference type="PANTHER" id="PTHR46233:SF1">
    <property type="entry name" value="CONSERVED PROTEIN"/>
    <property type="match status" value="1"/>
</dbReference>